<dbReference type="FunFam" id="3.90.80.10:FF:000009">
    <property type="entry name" value="Inorganic pyrophosphatase"/>
    <property type="match status" value="1"/>
</dbReference>
<dbReference type="GO" id="GO:0005737">
    <property type="term" value="C:cytoplasm"/>
    <property type="evidence" value="ECO:0007669"/>
    <property type="project" value="InterPro"/>
</dbReference>
<sequence>MKNFFSFSKLTPHLKYIYQRNMTYTTKQVGETGSLEYRLFFLKDNKPVSPFHDIPLWSNKENSIANMLVEIPRGTNAKLEIATKEYMNPIKQDVKDGKLRFVHDKYPFNYGALPQTWESPEHTHPLTGAKGDNDPLDACEIGSGQGVSGEIKQVKVLGVFAMIDAGETDWKILCIDVNDPAASQIHSEEDLEKVLPGKVNEVYTFLRDYKIPDGKGPNQFAFDGKLQSKDFAIKIIDETEAEWKDLVNNKTKSSLSVVNTCLNDSNTVTAEAAAQKLNF</sequence>
<dbReference type="InterPro" id="IPR008162">
    <property type="entry name" value="Pyrophosphatase"/>
</dbReference>
<comment type="cofactor">
    <cofactor evidence="1">
        <name>Mg(2+)</name>
        <dbReference type="ChEBI" id="CHEBI:18420"/>
    </cofactor>
</comment>
<keyword evidence="6" id="KW-0460">Magnesium</keyword>
<dbReference type="Gene3D" id="3.90.80.10">
    <property type="entry name" value="Inorganic pyrophosphatase"/>
    <property type="match status" value="1"/>
</dbReference>
<dbReference type="InterPro" id="IPR036649">
    <property type="entry name" value="Pyrophosphatase_sf"/>
</dbReference>
<proteinExistence type="inferred from homology"/>
<evidence type="ECO:0000256" key="8">
    <source>
        <dbReference type="ARBA" id="ARBA00047820"/>
    </source>
</evidence>
<gene>
    <name evidence="9" type="ORF">RB653_001189</name>
</gene>
<evidence type="ECO:0000313" key="9">
    <source>
        <dbReference type="EMBL" id="KAK5581160.1"/>
    </source>
</evidence>
<keyword evidence="4" id="KW-0479">Metal-binding</keyword>
<dbReference type="Pfam" id="PF00719">
    <property type="entry name" value="Pyrophosphatase"/>
    <property type="match status" value="1"/>
</dbReference>
<evidence type="ECO:0000256" key="1">
    <source>
        <dbReference type="ARBA" id="ARBA00001946"/>
    </source>
</evidence>
<name>A0AAN7U7Z1_9MYCE</name>
<protein>
    <recommendedName>
        <fullName evidence="3">inorganic diphosphatase</fullName>
        <ecNumber evidence="3">3.6.1.1</ecNumber>
    </recommendedName>
    <alternativeName>
        <fullName evidence="7">Pyrophosphate phospho-hydrolase</fullName>
    </alternativeName>
</protein>
<evidence type="ECO:0000256" key="4">
    <source>
        <dbReference type="ARBA" id="ARBA00022723"/>
    </source>
</evidence>
<dbReference type="Proteomes" id="UP001344447">
    <property type="component" value="Unassembled WGS sequence"/>
</dbReference>
<dbReference type="SUPFAM" id="SSF50324">
    <property type="entry name" value="Inorganic pyrophosphatase"/>
    <property type="match status" value="1"/>
</dbReference>
<dbReference type="CDD" id="cd00412">
    <property type="entry name" value="pyrophosphatase"/>
    <property type="match status" value="1"/>
</dbReference>
<evidence type="ECO:0000256" key="3">
    <source>
        <dbReference type="ARBA" id="ARBA00012146"/>
    </source>
</evidence>
<dbReference type="GO" id="GO:0000287">
    <property type="term" value="F:magnesium ion binding"/>
    <property type="evidence" value="ECO:0007669"/>
    <property type="project" value="InterPro"/>
</dbReference>
<evidence type="ECO:0000256" key="5">
    <source>
        <dbReference type="ARBA" id="ARBA00022801"/>
    </source>
</evidence>
<dbReference type="PANTHER" id="PTHR10286">
    <property type="entry name" value="INORGANIC PYROPHOSPHATASE"/>
    <property type="match status" value="1"/>
</dbReference>
<organism evidence="9 10">
    <name type="scientific">Dictyostelium firmibasis</name>
    <dbReference type="NCBI Taxonomy" id="79012"/>
    <lineage>
        <taxon>Eukaryota</taxon>
        <taxon>Amoebozoa</taxon>
        <taxon>Evosea</taxon>
        <taxon>Eumycetozoa</taxon>
        <taxon>Dictyostelia</taxon>
        <taxon>Dictyosteliales</taxon>
        <taxon>Dictyosteliaceae</taxon>
        <taxon>Dictyostelium</taxon>
    </lineage>
</organism>
<dbReference type="AlphaFoldDB" id="A0AAN7U7Z1"/>
<keyword evidence="10" id="KW-1185">Reference proteome</keyword>
<evidence type="ECO:0000256" key="2">
    <source>
        <dbReference type="ARBA" id="ARBA00006220"/>
    </source>
</evidence>
<comment type="similarity">
    <text evidence="2">Belongs to the PPase family.</text>
</comment>
<evidence type="ECO:0000313" key="10">
    <source>
        <dbReference type="Proteomes" id="UP001344447"/>
    </source>
</evidence>
<comment type="caution">
    <text evidence="9">The sequence shown here is derived from an EMBL/GenBank/DDBJ whole genome shotgun (WGS) entry which is preliminary data.</text>
</comment>
<evidence type="ECO:0000256" key="7">
    <source>
        <dbReference type="ARBA" id="ARBA00032535"/>
    </source>
</evidence>
<dbReference type="EC" id="3.6.1.1" evidence="3"/>
<dbReference type="GO" id="GO:0004427">
    <property type="term" value="F:inorganic diphosphate phosphatase activity"/>
    <property type="evidence" value="ECO:0007669"/>
    <property type="project" value="UniProtKB-EC"/>
</dbReference>
<reference evidence="9 10" key="1">
    <citation type="submission" date="2023-11" db="EMBL/GenBank/DDBJ databases">
        <title>Dfirmibasis_genome.</title>
        <authorList>
            <person name="Edelbroek B."/>
            <person name="Kjellin J."/>
            <person name="Jerlstrom-Hultqvist J."/>
            <person name="Soderbom F."/>
        </authorList>
    </citation>
    <scope>NUCLEOTIDE SEQUENCE [LARGE SCALE GENOMIC DNA]</scope>
    <source>
        <strain evidence="9 10">TNS-C-14</strain>
    </source>
</reference>
<evidence type="ECO:0000256" key="6">
    <source>
        <dbReference type="ARBA" id="ARBA00022842"/>
    </source>
</evidence>
<accession>A0AAN7U7Z1</accession>
<dbReference type="EMBL" id="JAVFKY010000002">
    <property type="protein sequence ID" value="KAK5581160.1"/>
    <property type="molecule type" value="Genomic_DNA"/>
</dbReference>
<dbReference type="PROSITE" id="PS00387">
    <property type="entry name" value="PPASE"/>
    <property type="match status" value="1"/>
</dbReference>
<keyword evidence="5" id="KW-0378">Hydrolase</keyword>
<dbReference type="GO" id="GO:0006796">
    <property type="term" value="P:phosphate-containing compound metabolic process"/>
    <property type="evidence" value="ECO:0007669"/>
    <property type="project" value="InterPro"/>
</dbReference>
<comment type="catalytic activity">
    <reaction evidence="8">
        <text>diphosphate + H2O = 2 phosphate + H(+)</text>
        <dbReference type="Rhea" id="RHEA:24576"/>
        <dbReference type="ChEBI" id="CHEBI:15377"/>
        <dbReference type="ChEBI" id="CHEBI:15378"/>
        <dbReference type="ChEBI" id="CHEBI:33019"/>
        <dbReference type="ChEBI" id="CHEBI:43474"/>
        <dbReference type="EC" id="3.6.1.1"/>
    </reaction>
</comment>